<comment type="caution">
    <text evidence="2">The sequence shown here is derived from an EMBL/GenBank/DDBJ whole genome shotgun (WGS) entry which is preliminary data.</text>
</comment>
<evidence type="ECO:0000256" key="1">
    <source>
        <dbReference type="SAM" id="Phobius"/>
    </source>
</evidence>
<dbReference type="EMBL" id="SDCJ01000011">
    <property type="protein sequence ID" value="TCX38622.1"/>
    <property type="molecule type" value="Genomic_DNA"/>
</dbReference>
<name>A0A483IWP1_KLEPN</name>
<evidence type="ECO:0000313" key="2">
    <source>
        <dbReference type="EMBL" id="TCX38622.1"/>
    </source>
</evidence>
<feature type="transmembrane region" description="Helical" evidence="1">
    <location>
        <begin position="15"/>
        <end position="38"/>
    </location>
</feature>
<proteinExistence type="predicted"/>
<organism evidence="2">
    <name type="scientific">Klebsiella pneumoniae</name>
    <dbReference type="NCBI Taxonomy" id="573"/>
    <lineage>
        <taxon>Bacteria</taxon>
        <taxon>Pseudomonadati</taxon>
        <taxon>Pseudomonadota</taxon>
        <taxon>Gammaproteobacteria</taxon>
        <taxon>Enterobacterales</taxon>
        <taxon>Enterobacteriaceae</taxon>
        <taxon>Klebsiella/Raoultella group</taxon>
        <taxon>Klebsiella</taxon>
        <taxon>Klebsiella pneumoniae complex</taxon>
    </lineage>
</organism>
<protein>
    <submittedName>
        <fullName evidence="2">Uncharacterized protein</fullName>
    </submittedName>
</protein>
<keyword evidence="1" id="KW-0472">Membrane</keyword>
<feature type="transmembrane region" description="Helical" evidence="1">
    <location>
        <begin position="45"/>
        <end position="63"/>
    </location>
</feature>
<reference evidence="2" key="1">
    <citation type="submission" date="2019-01" db="EMBL/GenBank/DDBJ databases">
        <authorList>
            <person name="Lista F."/>
            <person name="Anselmo A."/>
        </authorList>
    </citation>
    <scope>NUCLEOTIDE SEQUENCE</scope>
    <source>
        <strain evidence="2">13S</strain>
    </source>
</reference>
<dbReference type="AlphaFoldDB" id="A0A483IWP1"/>
<accession>A0A483IWP1</accession>
<gene>
    <name evidence="2" type="ORF">ETE75_16545</name>
</gene>
<sequence length="64" mass="7189">MTLVQNNIYNNSESYAILLFSMWPVLIVLLVVISCAFYGVLMHKTAICCFLSAMFLGVAGWFYG</sequence>
<keyword evidence="1" id="KW-1133">Transmembrane helix</keyword>
<keyword evidence="1" id="KW-0812">Transmembrane</keyword>